<dbReference type="PANTHER" id="PTHR23024">
    <property type="entry name" value="ARYLACETAMIDE DEACETYLASE"/>
    <property type="match status" value="1"/>
</dbReference>
<dbReference type="EMBL" id="JAHRHJ020000009">
    <property type="protein sequence ID" value="KAH9302735.1"/>
    <property type="molecule type" value="Genomic_DNA"/>
</dbReference>
<keyword evidence="3" id="KW-1185">Reference proteome</keyword>
<gene>
    <name evidence="2" type="ORF">KI387_014318</name>
</gene>
<sequence length="320" mass="35633">MADNGEVRLVEDFEGAVKLYSDGSVVRAAEPSWGSQEDNYVKNVSYKDVVFEEEIGLWARLYLPQTDKGEAQLPVLLYFHGGGFCLATPASPVMHRMCLRWAAKLGAIIVSVNYRLTPENRLPAAYEDAIAALQWLHNMKNDGAVGDPWLRSRADFSKIFVMGESAGGNIAHHVGLWVGAAGMEMGMEIKGMILVYPFFGGEDRMRSEEAAPSMFRVEQSDVMWRMALPVGSNRDHPFCNPVGEWTESADSSVSLSPILFVIAGHDILRDKQLQYCEVLKKCGQEVGVVLFEEEDHGFTLMKVEDQSSVELLCRISDFIK</sequence>
<dbReference type="InterPro" id="IPR029058">
    <property type="entry name" value="AB_hydrolase_fold"/>
</dbReference>
<dbReference type="SUPFAM" id="SSF53474">
    <property type="entry name" value="alpha/beta-Hydrolases"/>
    <property type="match status" value="1"/>
</dbReference>
<dbReference type="Gene3D" id="3.40.50.1820">
    <property type="entry name" value="alpha/beta hydrolase"/>
    <property type="match status" value="1"/>
</dbReference>
<dbReference type="InterPro" id="IPR013094">
    <property type="entry name" value="AB_hydrolase_3"/>
</dbReference>
<dbReference type="PANTHER" id="PTHR23024:SF635">
    <property type="entry name" value="OS07G0162700 PROTEIN"/>
    <property type="match status" value="1"/>
</dbReference>
<dbReference type="Proteomes" id="UP000824469">
    <property type="component" value="Unassembled WGS sequence"/>
</dbReference>
<reference evidence="2 3" key="1">
    <citation type="journal article" date="2021" name="Nat. Plants">
        <title>The Taxus genome provides insights into paclitaxel biosynthesis.</title>
        <authorList>
            <person name="Xiong X."/>
            <person name="Gou J."/>
            <person name="Liao Q."/>
            <person name="Li Y."/>
            <person name="Zhou Q."/>
            <person name="Bi G."/>
            <person name="Li C."/>
            <person name="Du R."/>
            <person name="Wang X."/>
            <person name="Sun T."/>
            <person name="Guo L."/>
            <person name="Liang H."/>
            <person name="Lu P."/>
            <person name="Wu Y."/>
            <person name="Zhang Z."/>
            <person name="Ro D.K."/>
            <person name="Shang Y."/>
            <person name="Huang S."/>
            <person name="Yan J."/>
        </authorList>
    </citation>
    <scope>NUCLEOTIDE SEQUENCE [LARGE SCALE GENOMIC DNA]</scope>
    <source>
        <strain evidence="2">Ta-2019</strain>
    </source>
</reference>
<evidence type="ECO:0000313" key="2">
    <source>
        <dbReference type="EMBL" id="KAH9302735.1"/>
    </source>
</evidence>
<dbReference type="OMA" id="GEWTESA"/>
<accession>A0AA38CM01</accession>
<dbReference type="InterPro" id="IPR050466">
    <property type="entry name" value="Carboxylest/Gibb_receptor"/>
</dbReference>
<dbReference type="Pfam" id="PF07859">
    <property type="entry name" value="Abhydrolase_3"/>
    <property type="match status" value="1"/>
</dbReference>
<organism evidence="2 3">
    <name type="scientific">Taxus chinensis</name>
    <name type="common">Chinese yew</name>
    <name type="synonym">Taxus wallichiana var. chinensis</name>
    <dbReference type="NCBI Taxonomy" id="29808"/>
    <lineage>
        <taxon>Eukaryota</taxon>
        <taxon>Viridiplantae</taxon>
        <taxon>Streptophyta</taxon>
        <taxon>Embryophyta</taxon>
        <taxon>Tracheophyta</taxon>
        <taxon>Spermatophyta</taxon>
        <taxon>Pinopsida</taxon>
        <taxon>Pinidae</taxon>
        <taxon>Conifers II</taxon>
        <taxon>Cupressales</taxon>
        <taxon>Taxaceae</taxon>
        <taxon>Taxus</taxon>
    </lineage>
</organism>
<proteinExistence type="predicted"/>
<dbReference type="AlphaFoldDB" id="A0AA38CM01"/>
<dbReference type="GO" id="GO:0016787">
    <property type="term" value="F:hydrolase activity"/>
    <property type="evidence" value="ECO:0007669"/>
    <property type="project" value="InterPro"/>
</dbReference>
<name>A0AA38CM01_TAXCH</name>
<evidence type="ECO:0000313" key="3">
    <source>
        <dbReference type="Proteomes" id="UP000824469"/>
    </source>
</evidence>
<evidence type="ECO:0000259" key="1">
    <source>
        <dbReference type="Pfam" id="PF07859"/>
    </source>
</evidence>
<feature type="domain" description="Alpha/beta hydrolase fold-3" evidence="1">
    <location>
        <begin position="76"/>
        <end position="299"/>
    </location>
</feature>
<protein>
    <recommendedName>
        <fullName evidence="1">Alpha/beta hydrolase fold-3 domain-containing protein</fullName>
    </recommendedName>
</protein>
<comment type="caution">
    <text evidence="2">The sequence shown here is derived from an EMBL/GenBank/DDBJ whole genome shotgun (WGS) entry which is preliminary data.</text>
</comment>